<name>A0A2M7H4J2_9BACT</name>
<proteinExistence type="predicted"/>
<organism evidence="4 5">
    <name type="scientific">Candidatus Kerfeldbacteria bacterium CG15_BIG_FIL_POST_REV_8_21_14_020_45_12</name>
    <dbReference type="NCBI Taxonomy" id="2014247"/>
    <lineage>
        <taxon>Bacteria</taxon>
        <taxon>Candidatus Kerfeldiibacteriota</taxon>
    </lineage>
</organism>
<evidence type="ECO:0000259" key="3">
    <source>
        <dbReference type="PROSITE" id="PS51371"/>
    </source>
</evidence>
<dbReference type="PROSITE" id="PS51371">
    <property type="entry name" value="CBS"/>
    <property type="match status" value="2"/>
</dbReference>
<dbReference type="Proteomes" id="UP000230292">
    <property type="component" value="Unassembled WGS sequence"/>
</dbReference>
<gene>
    <name evidence="4" type="ORF">COW24_01665</name>
</gene>
<keyword evidence="1 2" id="KW-0129">CBS domain</keyword>
<evidence type="ECO:0000313" key="5">
    <source>
        <dbReference type="Proteomes" id="UP000230292"/>
    </source>
</evidence>
<evidence type="ECO:0000256" key="2">
    <source>
        <dbReference type="PROSITE-ProRule" id="PRU00703"/>
    </source>
</evidence>
<reference evidence="4 5" key="1">
    <citation type="submission" date="2017-09" db="EMBL/GenBank/DDBJ databases">
        <title>Depth-based differentiation of microbial function through sediment-hosted aquifers and enrichment of novel symbionts in the deep terrestrial subsurface.</title>
        <authorList>
            <person name="Probst A.J."/>
            <person name="Ladd B."/>
            <person name="Jarett J.K."/>
            <person name="Geller-Mcgrath D.E."/>
            <person name="Sieber C.M."/>
            <person name="Emerson J.B."/>
            <person name="Anantharaman K."/>
            <person name="Thomas B.C."/>
            <person name="Malmstrom R."/>
            <person name="Stieglmeier M."/>
            <person name="Klingl A."/>
            <person name="Woyke T."/>
            <person name="Ryan C.M."/>
            <person name="Banfield J.F."/>
        </authorList>
    </citation>
    <scope>NUCLEOTIDE SEQUENCE [LARGE SCALE GENOMIC DNA]</scope>
    <source>
        <strain evidence="4">CG15_BIG_FIL_POST_REV_8_21_14_020_45_12</strain>
    </source>
</reference>
<dbReference type="SMART" id="SM00116">
    <property type="entry name" value="CBS"/>
    <property type="match status" value="2"/>
</dbReference>
<comment type="caution">
    <text evidence="4">The sequence shown here is derived from an EMBL/GenBank/DDBJ whole genome shotgun (WGS) entry which is preliminary data.</text>
</comment>
<dbReference type="SUPFAM" id="SSF54631">
    <property type="entry name" value="CBS-domain pair"/>
    <property type="match status" value="1"/>
</dbReference>
<dbReference type="InterPro" id="IPR046342">
    <property type="entry name" value="CBS_dom_sf"/>
</dbReference>
<dbReference type="CDD" id="cd02205">
    <property type="entry name" value="CBS_pair_SF"/>
    <property type="match status" value="1"/>
</dbReference>
<sequence>MLVKDHIRRNIITLPDTADFRQALETMVEHKTNGLIVVDSEMKPVGAIDSFLLIRTMVPDYLRLDPSLAQFEPEGVFYKLVSSALNKPVKEIMQELHGVRVKENDPMILAATLAAKHSYRYIPVCDDDDKLVGLVSRTDIKRAMAELLNINDTPKT</sequence>
<dbReference type="InterPro" id="IPR051257">
    <property type="entry name" value="Diverse_CBS-Domain"/>
</dbReference>
<dbReference type="PANTHER" id="PTHR43080:SF2">
    <property type="entry name" value="CBS DOMAIN-CONTAINING PROTEIN"/>
    <property type="match status" value="1"/>
</dbReference>
<dbReference type="Pfam" id="PF00571">
    <property type="entry name" value="CBS"/>
    <property type="match status" value="2"/>
</dbReference>
<evidence type="ECO:0000256" key="1">
    <source>
        <dbReference type="ARBA" id="ARBA00023122"/>
    </source>
</evidence>
<protein>
    <recommendedName>
        <fullName evidence="3">CBS domain-containing protein</fullName>
    </recommendedName>
</protein>
<feature type="domain" description="CBS" evidence="3">
    <location>
        <begin position="93"/>
        <end position="153"/>
    </location>
</feature>
<dbReference type="PANTHER" id="PTHR43080">
    <property type="entry name" value="CBS DOMAIN-CONTAINING PROTEIN CBSX3, MITOCHONDRIAL"/>
    <property type="match status" value="1"/>
</dbReference>
<feature type="domain" description="CBS" evidence="3">
    <location>
        <begin position="7"/>
        <end position="64"/>
    </location>
</feature>
<dbReference type="EMBL" id="PFGC01000020">
    <property type="protein sequence ID" value="PIW37149.1"/>
    <property type="molecule type" value="Genomic_DNA"/>
</dbReference>
<dbReference type="Gene3D" id="3.10.580.10">
    <property type="entry name" value="CBS-domain"/>
    <property type="match status" value="1"/>
</dbReference>
<dbReference type="InterPro" id="IPR000644">
    <property type="entry name" value="CBS_dom"/>
</dbReference>
<evidence type="ECO:0000313" key="4">
    <source>
        <dbReference type="EMBL" id="PIW37149.1"/>
    </source>
</evidence>
<dbReference type="AlphaFoldDB" id="A0A2M7H4J2"/>
<accession>A0A2M7H4J2</accession>